<proteinExistence type="predicted"/>
<dbReference type="GO" id="GO:0016407">
    <property type="term" value="F:acetyltransferase activity"/>
    <property type="evidence" value="ECO:0007669"/>
    <property type="project" value="TreeGrafter"/>
</dbReference>
<gene>
    <name evidence="9" type="ORF">kustc0487</name>
</gene>
<keyword evidence="3" id="KW-0808">Transferase</keyword>
<dbReference type="GO" id="GO:0005737">
    <property type="term" value="C:cytoplasm"/>
    <property type="evidence" value="ECO:0007669"/>
    <property type="project" value="TreeGrafter"/>
</dbReference>
<reference evidence="9" key="1">
    <citation type="journal article" date="2006" name="Nature">
        <title>Deciphering the evolution and metabolism of an anammox bacterium from a community genome.</title>
        <authorList>
            <person name="Strous M."/>
            <person name="Pelletier E."/>
            <person name="Mangenot S."/>
            <person name="Rattei T."/>
            <person name="Lehner A."/>
            <person name="Taylor M.W."/>
            <person name="Horn M."/>
            <person name="Daims H."/>
            <person name="Bartol-Mavel D."/>
            <person name="Wincker P."/>
            <person name="Barbe V."/>
            <person name="Fonknechten N."/>
            <person name="Vallenet D."/>
            <person name="Segurens B."/>
            <person name="Schenowitz-Truong C."/>
            <person name="Medigue C."/>
            <person name="Collingro A."/>
            <person name="Snel B."/>
            <person name="Dutilh B.E."/>
            <person name="OpDenCamp H.J.M."/>
            <person name="vanDerDrift C."/>
            <person name="Cirpus I."/>
            <person name="vanDePas-Schoonen K.T."/>
            <person name="Harhangi H.R."/>
            <person name="vanNiftrik L."/>
            <person name="Schmid M."/>
            <person name="Keltjens J."/>
            <person name="vanDeVossenberg J."/>
            <person name="Kartal B."/>
            <person name="Meier H."/>
            <person name="Frishman D."/>
            <person name="Huynen M.A."/>
            <person name="Mewes H."/>
            <person name="Weissenbach J."/>
            <person name="Jetten M.S.M."/>
            <person name="Wagner M."/>
            <person name="LePaslier D."/>
        </authorList>
    </citation>
    <scope>NUCLEOTIDE SEQUENCE</scope>
</reference>
<feature type="transmembrane region" description="Helical" evidence="7">
    <location>
        <begin position="83"/>
        <end position="101"/>
    </location>
</feature>
<dbReference type="Gene3D" id="2.40.50.100">
    <property type="match status" value="1"/>
</dbReference>
<comment type="subunit">
    <text evidence="2">Forms a 24-polypeptide structural core with octahedral symmetry.</text>
</comment>
<feature type="region of interest" description="Disordered" evidence="6">
    <location>
        <begin position="194"/>
        <end position="216"/>
    </location>
</feature>
<dbReference type="EMBL" id="CT573073">
    <property type="protein sequence ID" value="CAJ71232.1"/>
    <property type="molecule type" value="Genomic_DNA"/>
</dbReference>
<comment type="cofactor">
    <cofactor evidence="1">
        <name>(R)-lipoate</name>
        <dbReference type="ChEBI" id="CHEBI:83088"/>
    </cofactor>
</comment>
<dbReference type="InterPro" id="IPR011053">
    <property type="entry name" value="Single_hybrid_motif"/>
</dbReference>
<dbReference type="AlphaFoldDB" id="Q1PVI6"/>
<dbReference type="InterPro" id="IPR003016">
    <property type="entry name" value="2-oxoA_DH_lipoyl-BS"/>
</dbReference>
<feature type="transmembrane region" description="Helical" evidence="7">
    <location>
        <begin position="40"/>
        <end position="62"/>
    </location>
</feature>
<dbReference type="CDD" id="cd06849">
    <property type="entry name" value="lipoyl_domain"/>
    <property type="match status" value="1"/>
</dbReference>
<dbReference type="InterPro" id="IPR050743">
    <property type="entry name" value="2-oxoacid_DH_E2_comp"/>
</dbReference>
<feature type="compositionally biased region" description="Acidic residues" evidence="6">
    <location>
        <begin position="196"/>
        <end position="216"/>
    </location>
</feature>
<evidence type="ECO:0000256" key="7">
    <source>
        <dbReference type="SAM" id="Phobius"/>
    </source>
</evidence>
<dbReference type="InterPro" id="IPR000089">
    <property type="entry name" value="Biotin_lipoyl"/>
</dbReference>
<keyword evidence="7" id="KW-1133">Transmembrane helix</keyword>
<keyword evidence="4" id="KW-0450">Lipoyl</keyword>
<evidence type="ECO:0000256" key="6">
    <source>
        <dbReference type="SAM" id="MobiDB-lite"/>
    </source>
</evidence>
<evidence type="ECO:0000256" key="4">
    <source>
        <dbReference type="ARBA" id="ARBA00022823"/>
    </source>
</evidence>
<dbReference type="Pfam" id="PF00364">
    <property type="entry name" value="Biotin_lipoyl"/>
    <property type="match status" value="1"/>
</dbReference>
<dbReference type="SUPFAM" id="SSF51230">
    <property type="entry name" value="Single hybrid motif"/>
    <property type="match status" value="1"/>
</dbReference>
<evidence type="ECO:0000256" key="5">
    <source>
        <dbReference type="ARBA" id="ARBA00023315"/>
    </source>
</evidence>
<dbReference type="PANTHER" id="PTHR43178:SF5">
    <property type="entry name" value="LIPOAMIDE ACYLTRANSFERASE COMPONENT OF BRANCHED-CHAIN ALPHA-KETO ACID DEHYDROGENASE COMPLEX, MITOCHONDRIAL"/>
    <property type="match status" value="1"/>
</dbReference>
<dbReference type="GO" id="GO:0031405">
    <property type="term" value="F:lipoic acid binding"/>
    <property type="evidence" value="ECO:0007669"/>
    <property type="project" value="TreeGrafter"/>
</dbReference>
<sequence>MKMLLTGNGYSFEKNYKIPYENIIIRARCNSILHISHHSLIVQTAIIIYLFCQVKLIIYLILKGLSVVGKVVKDNIFVIFRCGLWRLTSFSLFSIIAFLLGNKLIFKSFFCLTIFRRITMKVDVELPEIEGNGDEATVSFWYVDEDEAVEEGEDLVEMITDKTTFNINAPITGRLVEIHVQEGDVVKVGDILATLETEEEEDDEDEEADEDEDEEE</sequence>
<keyword evidence="5" id="KW-0012">Acyltransferase</keyword>
<dbReference type="PANTHER" id="PTHR43178">
    <property type="entry name" value="DIHYDROLIPOAMIDE ACETYLTRANSFERASE COMPONENT OF PYRUVATE DEHYDROGENASE COMPLEX"/>
    <property type="match status" value="1"/>
</dbReference>
<dbReference type="PROSITE" id="PS50968">
    <property type="entry name" value="BIOTINYL_LIPOYL"/>
    <property type="match status" value="1"/>
</dbReference>
<evidence type="ECO:0000256" key="3">
    <source>
        <dbReference type="ARBA" id="ARBA00022679"/>
    </source>
</evidence>
<organism evidence="9">
    <name type="scientific">Kuenenia stuttgartiensis</name>
    <dbReference type="NCBI Taxonomy" id="174633"/>
    <lineage>
        <taxon>Bacteria</taxon>
        <taxon>Pseudomonadati</taxon>
        <taxon>Planctomycetota</taxon>
        <taxon>Candidatus Brocadiia</taxon>
        <taxon>Candidatus Brocadiales</taxon>
        <taxon>Candidatus Brocadiaceae</taxon>
        <taxon>Candidatus Kuenenia</taxon>
    </lineage>
</organism>
<evidence type="ECO:0000313" key="9">
    <source>
        <dbReference type="EMBL" id="CAJ71232.1"/>
    </source>
</evidence>
<evidence type="ECO:0000256" key="1">
    <source>
        <dbReference type="ARBA" id="ARBA00001938"/>
    </source>
</evidence>
<name>Q1PVI6_KUEST</name>
<evidence type="ECO:0000259" key="8">
    <source>
        <dbReference type="PROSITE" id="PS50968"/>
    </source>
</evidence>
<reference evidence="9" key="2">
    <citation type="submission" date="2006-01" db="EMBL/GenBank/DDBJ databases">
        <authorList>
            <person name="Genoscope"/>
        </authorList>
    </citation>
    <scope>NUCLEOTIDE SEQUENCE</scope>
</reference>
<evidence type="ECO:0000256" key="2">
    <source>
        <dbReference type="ARBA" id="ARBA00011484"/>
    </source>
</evidence>
<keyword evidence="7" id="KW-0472">Membrane</keyword>
<feature type="domain" description="Lipoyl-binding" evidence="8">
    <location>
        <begin position="121"/>
        <end position="196"/>
    </location>
</feature>
<accession>Q1PVI6</accession>
<protein>
    <recommendedName>
        <fullName evidence="8">Lipoyl-binding domain-containing protein</fullName>
    </recommendedName>
</protein>
<dbReference type="PROSITE" id="PS00189">
    <property type="entry name" value="LIPOYL"/>
    <property type="match status" value="1"/>
</dbReference>
<keyword evidence="7" id="KW-0812">Transmembrane</keyword>